<accession>A0A1G1T456</accession>
<dbReference type="Gene3D" id="2.60.40.420">
    <property type="entry name" value="Cupredoxins - blue copper proteins"/>
    <property type="match status" value="1"/>
</dbReference>
<dbReference type="SUPFAM" id="SSF49503">
    <property type="entry name" value="Cupredoxins"/>
    <property type="match status" value="1"/>
</dbReference>
<dbReference type="NCBIfam" id="TIGR04183">
    <property type="entry name" value="Por_Secre_tail"/>
    <property type="match status" value="1"/>
</dbReference>
<feature type="chain" id="PRO_5009578935" description="Secretion system C-terminal sorting domain-containing protein" evidence="1">
    <location>
        <begin position="24"/>
        <end position="215"/>
    </location>
</feature>
<dbReference type="EMBL" id="MDZC01000057">
    <property type="protein sequence ID" value="OGX85651.1"/>
    <property type="molecule type" value="Genomic_DNA"/>
</dbReference>
<keyword evidence="1" id="KW-0732">Signal</keyword>
<evidence type="ECO:0000313" key="3">
    <source>
        <dbReference type="EMBL" id="OGX85651.1"/>
    </source>
</evidence>
<feature type="signal peptide" evidence="1">
    <location>
        <begin position="1"/>
        <end position="23"/>
    </location>
</feature>
<keyword evidence="4" id="KW-1185">Reference proteome</keyword>
<feature type="domain" description="Secretion system C-terminal sorting" evidence="2">
    <location>
        <begin position="136"/>
        <end position="211"/>
    </location>
</feature>
<protein>
    <recommendedName>
        <fullName evidence="2">Secretion system C-terminal sorting domain-containing protein</fullName>
    </recommendedName>
</protein>
<dbReference type="AlphaFoldDB" id="A0A1G1T456"/>
<dbReference type="Proteomes" id="UP000177791">
    <property type="component" value="Unassembled WGS sequence"/>
</dbReference>
<organism evidence="3 4">
    <name type="scientific">Hymenobacter glacialis</name>
    <dbReference type="NCBI Taxonomy" id="1908236"/>
    <lineage>
        <taxon>Bacteria</taxon>
        <taxon>Pseudomonadati</taxon>
        <taxon>Bacteroidota</taxon>
        <taxon>Cytophagia</taxon>
        <taxon>Cytophagales</taxon>
        <taxon>Hymenobacteraceae</taxon>
        <taxon>Hymenobacter</taxon>
    </lineage>
</organism>
<evidence type="ECO:0000313" key="4">
    <source>
        <dbReference type="Proteomes" id="UP000177791"/>
    </source>
</evidence>
<name>A0A1G1T456_9BACT</name>
<sequence>MKLFTQFVAFFALLALPLVPSVAANITILVGDNYYRGPGNATGTADLRTISVGDVVTWSYVGQSSHPTVSDIGAWPTFAMDNANKTRSITFNTPGVFPYHCQAHGAPGFGQYGVLTVVATPSAALDARTAGISLNVYPNPTRGQVTVQLNQKPGTDYKLRVSNIIGQELRTIALKPELTAAGLPVDLSNLRAGVYFYSLLIDGKVASTKRLVLQN</sequence>
<dbReference type="OrthoDB" id="9816167at2"/>
<dbReference type="InterPro" id="IPR008972">
    <property type="entry name" value="Cupredoxin"/>
</dbReference>
<gene>
    <name evidence="3" type="ORF">BEN48_02155</name>
</gene>
<comment type="caution">
    <text evidence="3">The sequence shown here is derived from an EMBL/GenBank/DDBJ whole genome shotgun (WGS) entry which is preliminary data.</text>
</comment>
<evidence type="ECO:0000259" key="2">
    <source>
        <dbReference type="Pfam" id="PF18962"/>
    </source>
</evidence>
<dbReference type="STRING" id="1908236.BEN48_02155"/>
<dbReference type="InterPro" id="IPR026444">
    <property type="entry name" value="Secre_tail"/>
</dbReference>
<reference evidence="3 4" key="1">
    <citation type="submission" date="2016-08" db="EMBL/GenBank/DDBJ databases">
        <title>Hymenobacter coccineus sp. nov., Hymenobacter lapidarius sp. nov. and Hymenobacter glacialis sp. nov., isolated from Antarctic soil.</title>
        <authorList>
            <person name="Sedlacek I."/>
            <person name="Kralova S."/>
            <person name="Kyrova K."/>
            <person name="Maslanova I."/>
            <person name="Stankova E."/>
            <person name="Vrbovska V."/>
            <person name="Nemec M."/>
            <person name="Bartak M."/>
            <person name="Svec P."/>
            <person name="Busse H.-J."/>
            <person name="Pantucek R."/>
        </authorList>
    </citation>
    <scope>NUCLEOTIDE SEQUENCE [LARGE SCALE GENOMIC DNA]</scope>
    <source>
        <strain evidence="3 4">CCM 8648</strain>
    </source>
</reference>
<dbReference type="Pfam" id="PF18962">
    <property type="entry name" value="Por_Secre_tail"/>
    <property type="match status" value="1"/>
</dbReference>
<dbReference type="RefSeq" id="WP_070734212.1">
    <property type="nucleotide sequence ID" value="NZ_MDZC01000057.1"/>
</dbReference>
<evidence type="ECO:0000256" key="1">
    <source>
        <dbReference type="SAM" id="SignalP"/>
    </source>
</evidence>
<proteinExistence type="predicted"/>